<dbReference type="Pfam" id="PF00196">
    <property type="entry name" value="GerE"/>
    <property type="match status" value="1"/>
</dbReference>
<dbReference type="SMART" id="SM00421">
    <property type="entry name" value="HTH_LUXR"/>
    <property type="match status" value="1"/>
</dbReference>
<name>A0ABQ4FAZ8_9ACTN</name>
<evidence type="ECO:0000259" key="2">
    <source>
        <dbReference type="PROSITE" id="PS50043"/>
    </source>
</evidence>
<keyword evidence="4" id="KW-1185">Reference proteome</keyword>
<protein>
    <recommendedName>
        <fullName evidence="2">HTH luxR-type domain-containing protein</fullName>
    </recommendedName>
</protein>
<dbReference type="SUPFAM" id="SSF46894">
    <property type="entry name" value="C-terminal effector domain of the bipartite response regulators"/>
    <property type="match status" value="1"/>
</dbReference>
<feature type="domain" description="HTH luxR-type" evidence="2">
    <location>
        <begin position="1"/>
        <end position="48"/>
    </location>
</feature>
<feature type="region of interest" description="Disordered" evidence="1">
    <location>
        <begin position="53"/>
        <end position="89"/>
    </location>
</feature>
<reference evidence="3 4" key="1">
    <citation type="submission" date="2021-01" db="EMBL/GenBank/DDBJ databases">
        <title>Whole genome shotgun sequence of Microbispora amethystogenes NBRC 101907.</title>
        <authorList>
            <person name="Komaki H."/>
            <person name="Tamura T."/>
        </authorList>
    </citation>
    <scope>NUCLEOTIDE SEQUENCE [LARGE SCALE GENOMIC DNA]</scope>
    <source>
        <strain evidence="3 4">NBRC 101907</strain>
    </source>
</reference>
<dbReference type="PROSITE" id="PS00622">
    <property type="entry name" value="HTH_LUXR_1"/>
    <property type="match status" value="1"/>
</dbReference>
<gene>
    <name evidence="3" type="ORF">Mam01_21390</name>
</gene>
<sequence>MAHGRSNAEIAERLHMSVATVKANITRIFAKPDADNRVQVAMKVRDAGLLCARPPNAPRPHVCRRSRTLGSRREARPADGADLPAGPVAEGIITGEAPRSLSLWMIWISPTPRTWLGR</sequence>
<evidence type="ECO:0000313" key="4">
    <source>
        <dbReference type="Proteomes" id="UP000651728"/>
    </source>
</evidence>
<dbReference type="Gene3D" id="1.10.10.10">
    <property type="entry name" value="Winged helix-like DNA-binding domain superfamily/Winged helix DNA-binding domain"/>
    <property type="match status" value="1"/>
</dbReference>
<dbReference type="EMBL" id="BOOB01000014">
    <property type="protein sequence ID" value="GIH31975.1"/>
    <property type="molecule type" value="Genomic_DNA"/>
</dbReference>
<accession>A0ABQ4FAZ8</accession>
<evidence type="ECO:0000256" key="1">
    <source>
        <dbReference type="SAM" id="MobiDB-lite"/>
    </source>
</evidence>
<organism evidence="3 4">
    <name type="scientific">Microbispora amethystogenes</name>
    <dbReference type="NCBI Taxonomy" id="1427754"/>
    <lineage>
        <taxon>Bacteria</taxon>
        <taxon>Bacillati</taxon>
        <taxon>Actinomycetota</taxon>
        <taxon>Actinomycetes</taxon>
        <taxon>Streptosporangiales</taxon>
        <taxon>Streptosporangiaceae</taxon>
        <taxon>Microbispora</taxon>
    </lineage>
</organism>
<dbReference type="Proteomes" id="UP000651728">
    <property type="component" value="Unassembled WGS sequence"/>
</dbReference>
<evidence type="ECO:0000313" key="3">
    <source>
        <dbReference type="EMBL" id="GIH31975.1"/>
    </source>
</evidence>
<proteinExistence type="predicted"/>
<comment type="caution">
    <text evidence="3">The sequence shown here is derived from an EMBL/GenBank/DDBJ whole genome shotgun (WGS) entry which is preliminary data.</text>
</comment>
<dbReference type="InterPro" id="IPR016032">
    <property type="entry name" value="Sig_transdc_resp-reg_C-effctor"/>
</dbReference>
<dbReference type="InterPro" id="IPR036388">
    <property type="entry name" value="WH-like_DNA-bd_sf"/>
</dbReference>
<dbReference type="InterPro" id="IPR000792">
    <property type="entry name" value="Tscrpt_reg_LuxR_C"/>
</dbReference>
<dbReference type="RefSeq" id="WP_239101197.1">
    <property type="nucleotide sequence ID" value="NZ_BAABEJ010000008.1"/>
</dbReference>
<dbReference type="PROSITE" id="PS50043">
    <property type="entry name" value="HTH_LUXR_2"/>
    <property type="match status" value="1"/>
</dbReference>